<evidence type="ECO:0000313" key="6">
    <source>
        <dbReference type="EMBL" id="CAB4932968.1"/>
    </source>
</evidence>
<reference evidence="6" key="1">
    <citation type="submission" date="2020-05" db="EMBL/GenBank/DDBJ databases">
        <authorList>
            <person name="Chiriac C."/>
            <person name="Salcher M."/>
            <person name="Ghai R."/>
            <person name="Kavagutti S V."/>
        </authorList>
    </citation>
    <scope>NUCLEOTIDE SEQUENCE</scope>
</reference>
<dbReference type="FunFam" id="3.20.20.60:FF:000013">
    <property type="entry name" value="Citrate lyase beta subunit"/>
    <property type="match status" value="1"/>
</dbReference>
<dbReference type="GO" id="GO:0006107">
    <property type="term" value="P:oxaloacetate metabolic process"/>
    <property type="evidence" value="ECO:0007669"/>
    <property type="project" value="TreeGrafter"/>
</dbReference>
<dbReference type="InterPro" id="IPR005000">
    <property type="entry name" value="Aldolase/citrate-lyase_domain"/>
</dbReference>
<protein>
    <submittedName>
        <fullName evidence="6">Unannotated protein</fullName>
    </submittedName>
</protein>
<dbReference type="Gene3D" id="3.20.20.60">
    <property type="entry name" value="Phosphoenolpyruvate-binding domains"/>
    <property type="match status" value="1"/>
</dbReference>
<keyword evidence="3" id="KW-0460">Magnesium</keyword>
<keyword evidence="2" id="KW-0479">Metal-binding</keyword>
<proteinExistence type="predicted"/>
<organism evidence="6">
    <name type="scientific">freshwater metagenome</name>
    <dbReference type="NCBI Taxonomy" id="449393"/>
    <lineage>
        <taxon>unclassified sequences</taxon>
        <taxon>metagenomes</taxon>
        <taxon>ecological metagenomes</taxon>
    </lineage>
</organism>
<evidence type="ECO:0000256" key="1">
    <source>
        <dbReference type="ARBA" id="ARBA00001946"/>
    </source>
</evidence>
<dbReference type="SUPFAM" id="SSF51621">
    <property type="entry name" value="Phosphoenolpyruvate/pyruvate domain"/>
    <property type="match status" value="1"/>
</dbReference>
<evidence type="ECO:0000259" key="5">
    <source>
        <dbReference type="Pfam" id="PF03328"/>
    </source>
</evidence>
<comment type="cofactor">
    <cofactor evidence="1">
        <name>Mg(2+)</name>
        <dbReference type="ChEBI" id="CHEBI:18420"/>
    </cofactor>
</comment>
<gene>
    <name evidence="6" type="ORF">UFOPK3564_02483</name>
</gene>
<dbReference type="PANTHER" id="PTHR32308:SF10">
    <property type="entry name" value="CITRATE LYASE SUBUNIT BETA"/>
    <property type="match status" value="1"/>
</dbReference>
<dbReference type="PIRSF" id="PIRSF015582">
    <property type="entry name" value="Cit_lyase_B"/>
    <property type="match status" value="1"/>
</dbReference>
<dbReference type="InterPro" id="IPR011206">
    <property type="entry name" value="Citrate_lyase_beta/mcl1/mcl2"/>
</dbReference>
<dbReference type="GO" id="GO:0003824">
    <property type="term" value="F:catalytic activity"/>
    <property type="evidence" value="ECO:0007669"/>
    <property type="project" value="InterPro"/>
</dbReference>
<feature type="region of interest" description="Disordered" evidence="4">
    <location>
        <begin position="1"/>
        <end position="28"/>
    </location>
</feature>
<sequence>MIHAMSAPSGSRSPRPLRPRRTCHSVPGSSEKFLAKAPTLAADQVFLDLEDSVARSEKDAARARIIEALKTLEFPEDKTVVFRVNGTDTPFYYRDLIDVVEQAGDRIHAVMLPKVQTPGDIEMTDKLLTQIELARGFEVGRIGIEAQIEDAKGLVNVEAIATASDRMETLIFGPGDYSAAIGIPITQIGGTPEGYPGDHLNYLYSRIVVAARAAGIQAIDGPYAAFKDEDGLRERTRLVRALGLDGKWTIHPAQIEVVNEVFTPTKESWEKAEAMLEAYREATESGAGAAIFDGEMVDEANRKMAERIAGQGRAAGYAG</sequence>
<name>A0A6J7INY0_9ZZZZ</name>
<accession>A0A6J7INY0</accession>
<feature type="domain" description="HpcH/HpaI aldolase/citrate lyase" evidence="5">
    <location>
        <begin position="26"/>
        <end position="252"/>
    </location>
</feature>
<dbReference type="Pfam" id="PF03328">
    <property type="entry name" value="HpcH_HpaI"/>
    <property type="match status" value="1"/>
</dbReference>
<feature type="compositionally biased region" description="Low complexity" evidence="4">
    <location>
        <begin position="1"/>
        <end position="14"/>
    </location>
</feature>
<dbReference type="PANTHER" id="PTHR32308">
    <property type="entry name" value="LYASE BETA SUBUNIT, PUTATIVE (AFU_ORTHOLOGUE AFUA_4G13030)-RELATED"/>
    <property type="match status" value="1"/>
</dbReference>
<dbReference type="AlphaFoldDB" id="A0A6J7INY0"/>
<dbReference type="InterPro" id="IPR040442">
    <property type="entry name" value="Pyrv_kinase-like_dom_sf"/>
</dbReference>
<evidence type="ECO:0000256" key="4">
    <source>
        <dbReference type="SAM" id="MobiDB-lite"/>
    </source>
</evidence>
<evidence type="ECO:0000256" key="3">
    <source>
        <dbReference type="ARBA" id="ARBA00022842"/>
    </source>
</evidence>
<evidence type="ECO:0000256" key="2">
    <source>
        <dbReference type="ARBA" id="ARBA00022723"/>
    </source>
</evidence>
<dbReference type="InterPro" id="IPR015813">
    <property type="entry name" value="Pyrv/PenolPyrv_kinase-like_dom"/>
</dbReference>
<dbReference type="EMBL" id="CAFBMK010000177">
    <property type="protein sequence ID" value="CAB4932968.1"/>
    <property type="molecule type" value="Genomic_DNA"/>
</dbReference>
<dbReference type="GO" id="GO:0000287">
    <property type="term" value="F:magnesium ion binding"/>
    <property type="evidence" value="ECO:0007669"/>
    <property type="project" value="TreeGrafter"/>
</dbReference>